<dbReference type="SUPFAM" id="SSF69304">
    <property type="entry name" value="Tricorn protease N-terminal domain"/>
    <property type="match status" value="1"/>
</dbReference>
<gene>
    <name evidence="3" type="ORF">MU1_19100</name>
</gene>
<evidence type="ECO:0000256" key="2">
    <source>
        <dbReference type="SAM" id="SignalP"/>
    </source>
</evidence>
<name>A0ABQ6GBE0_9BACL</name>
<reference evidence="3 4" key="1">
    <citation type="submission" date="2023-03" db="EMBL/GenBank/DDBJ databases">
        <title>Draft genome sequence of the bacteria which degrade cell wall of Tricholomamatutake.</title>
        <authorList>
            <person name="Konishi Y."/>
            <person name="Fukuta Y."/>
            <person name="Shirasaka N."/>
        </authorList>
    </citation>
    <scope>NUCLEOTIDE SEQUENCE [LARGE SCALE GENOMIC DNA]</scope>
    <source>
        <strain evidence="4">mu1</strain>
    </source>
</reference>
<feature type="chain" id="PRO_5046378580" evidence="2">
    <location>
        <begin position="24"/>
        <end position="510"/>
    </location>
</feature>
<evidence type="ECO:0000256" key="1">
    <source>
        <dbReference type="SAM" id="MobiDB-lite"/>
    </source>
</evidence>
<proteinExistence type="predicted"/>
<dbReference type="PROSITE" id="PS51257">
    <property type="entry name" value="PROKAR_LIPOPROTEIN"/>
    <property type="match status" value="1"/>
</dbReference>
<sequence>MKHTAVPLAIVAALALISGCSQDATPSNKALGTATSAPTAAANSTPLSNQPSASGELPIELVQRDNGFSFPLHISEEVNGFVAQTFLVPGDQHRVAHLVRRMSENNKFQLDVVVVDTAKQGYKIYPAADMTVKDPYSVDSLARAYGFTKQGQLVLVQPKTRDDGHTGVQYDAVALDLVTGEITTIAANIVPDVSPSFYAKGWMSESGMLYLNSYSDGRLWSVNTENGQVRKFEGQFANEWPLFMLTASPDGNLFWHEEKDNFKLYDQKGQLLKVIPQTLGYHAYPAFDWSPDSRLAALAFTLSDSHDNVLGGEEAYIIAPEAVAFYDGKGDLIWDAQAKLKEGYTNIDWVGWLAEGDEGVLSWYRLERSGTDEVPRKADPIYALANVTTGKISMLSQADRLEDLESPVPVVNPSKQLLLIDRHSGKYWSPSLEEENSNSSVRYALISKPKDQQLMWAAYDDHAGTTAITRYSPANHAATSTAFQERLGDELQVINDNIVVDNKMNYRWIH</sequence>
<organism evidence="3 4">
    <name type="scientific">Paenibacillus glycanilyticus</name>
    <dbReference type="NCBI Taxonomy" id="126569"/>
    <lineage>
        <taxon>Bacteria</taxon>
        <taxon>Bacillati</taxon>
        <taxon>Bacillota</taxon>
        <taxon>Bacilli</taxon>
        <taxon>Bacillales</taxon>
        <taxon>Paenibacillaceae</taxon>
        <taxon>Paenibacillus</taxon>
    </lineage>
</organism>
<accession>A0ABQ6GBE0</accession>
<feature type="compositionally biased region" description="Low complexity" evidence="1">
    <location>
        <begin position="33"/>
        <end position="46"/>
    </location>
</feature>
<evidence type="ECO:0000313" key="3">
    <source>
        <dbReference type="EMBL" id="GLX67565.1"/>
    </source>
</evidence>
<dbReference type="SUPFAM" id="SSF50956">
    <property type="entry name" value="Thermostable phytase (3-phytase)"/>
    <property type="match status" value="1"/>
</dbReference>
<dbReference type="EMBL" id="BSSQ01000008">
    <property type="protein sequence ID" value="GLX67565.1"/>
    <property type="molecule type" value="Genomic_DNA"/>
</dbReference>
<feature type="region of interest" description="Disordered" evidence="1">
    <location>
        <begin position="27"/>
        <end position="54"/>
    </location>
</feature>
<evidence type="ECO:0000313" key="4">
    <source>
        <dbReference type="Proteomes" id="UP001157114"/>
    </source>
</evidence>
<keyword evidence="2" id="KW-0732">Signal</keyword>
<comment type="caution">
    <text evidence="3">The sequence shown here is derived from an EMBL/GenBank/DDBJ whole genome shotgun (WGS) entry which is preliminary data.</text>
</comment>
<dbReference type="Proteomes" id="UP001157114">
    <property type="component" value="Unassembled WGS sequence"/>
</dbReference>
<keyword evidence="4" id="KW-1185">Reference proteome</keyword>
<dbReference type="RefSeq" id="WP_284238321.1">
    <property type="nucleotide sequence ID" value="NZ_BSSQ01000008.1"/>
</dbReference>
<feature type="signal peptide" evidence="2">
    <location>
        <begin position="1"/>
        <end position="23"/>
    </location>
</feature>
<protein>
    <submittedName>
        <fullName evidence="3">Uncharacterized protein</fullName>
    </submittedName>
</protein>